<comment type="caution">
    <text evidence="9">The sequence shown here is derived from an EMBL/GenBank/DDBJ whole genome shotgun (WGS) entry which is preliminary data.</text>
</comment>
<sequence>GLGLFSNSNSTLKRGQFICLYAGELIDHNQAQRSCLEFGNGIEGAGGMNYILSILESNSLRSWSTIIDPTHRGNVGSLCPLSDAVDHACPPLNSLFILPVRPMGQVVPLPALFALRDIHKDEELTFDYADAAETSSFLNTQKGLNNDPLNQTLSKPCFCGSPM</sequence>
<dbReference type="GO" id="GO:0046872">
    <property type="term" value="F:metal ion binding"/>
    <property type="evidence" value="ECO:0007669"/>
    <property type="project" value="UniProtKB-KW"/>
</dbReference>
<dbReference type="InterPro" id="IPR050973">
    <property type="entry name" value="H3K9_Histone-Lys_N-MTase"/>
</dbReference>
<dbReference type="InterPro" id="IPR046341">
    <property type="entry name" value="SET_dom_sf"/>
</dbReference>
<keyword evidence="7" id="KW-0862">Zinc</keyword>
<evidence type="ECO:0000256" key="3">
    <source>
        <dbReference type="ARBA" id="ARBA00022603"/>
    </source>
</evidence>
<evidence type="ECO:0000256" key="1">
    <source>
        <dbReference type="ARBA" id="ARBA00004286"/>
    </source>
</evidence>
<dbReference type="SUPFAM" id="SSF82199">
    <property type="entry name" value="SET domain"/>
    <property type="match status" value="1"/>
</dbReference>
<protein>
    <submittedName>
        <fullName evidence="9">Expressed protein</fullName>
    </submittedName>
</protein>
<organism evidence="9 10">
    <name type="scientific">Phakopsora pachyrhizi</name>
    <name type="common">Asian soybean rust disease fungus</name>
    <dbReference type="NCBI Taxonomy" id="170000"/>
    <lineage>
        <taxon>Eukaryota</taxon>
        <taxon>Fungi</taxon>
        <taxon>Dikarya</taxon>
        <taxon>Basidiomycota</taxon>
        <taxon>Pucciniomycotina</taxon>
        <taxon>Pucciniomycetes</taxon>
        <taxon>Pucciniales</taxon>
        <taxon>Phakopsoraceae</taxon>
        <taxon>Phakopsora</taxon>
    </lineage>
</organism>
<gene>
    <name evidence="9" type="ORF">PPACK8108_LOCUS2633</name>
</gene>
<feature type="domain" description="SET" evidence="8">
    <location>
        <begin position="1"/>
        <end position="129"/>
    </location>
</feature>
<dbReference type="GO" id="GO:0032259">
    <property type="term" value="P:methylation"/>
    <property type="evidence" value="ECO:0007669"/>
    <property type="project" value="UniProtKB-KW"/>
</dbReference>
<keyword evidence="4" id="KW-0808">Transferase</keyword>
<dbReference type="Pfam" id="PF00856">
    <property type="entry name" value="SET"/>
    <property type="match status" value="1"/>
</dbReference>
<evidence type="ECO:0000256" key="2">
    <source>
        <dbReference type="ARBA" id="ARBA00022454"/>
    </source>
</evidence>
<comment type="subcellular location">
    <subcellularLocation>
        <location evidence="1">Chromosome</location>
    </subcellularLocation>
</comment>
<keyword evidence="5" id="KW-0949">S-adenosyl-L-methionine</keyword>
<accession>A0AAV0AIC8</accession>
<evidence type="ECO:0000256" key="5">
    <source>
        <dbReference type="ARBA" id="ARBA00022691"/>
    </source>
</evidence>
<dbReference type="PANTHER" id="PTHR46223:SF3">
    <property type="entry name" value="HISTONE-LYSINE N-METHYLTRANSFERASE SET-23"/>
    <property type="match status" value="1"/>
</dbReference>
<dbReference type="Proteomes" id="UP001153365">
    <property type="component" value="Unassembled WGS sequence"/>
</dbReference>
<proteinExistence type="predicted"/>
<dbReference type="GO" id="GO:0008168">
    <property type="term" value="F:methyltransferase activity"/>
    <property type="evidence" value="ECO:0007669"/>
    <property type="project" value="UniProtKB-KW"/>
</dbReference>
<evidence type="ECO:0000313" key="9">
    <source>
        <dbReference type="EMBL" id="CAH7668165.1"/>
    </source>
</evidence>
<dbReference type="PROSITE" id="PS50280">
    <property type="entry name" value="SET"/>
    <property type="match status" value="1"/>
</dbReference>
<dbReference type="InterPro" id="IPR001214">
    <property type="entry name" value="SET_dom"/>
</dbReference>
<dbReference type="PANTHER" id="PTHR46223">
    <property type="entry name" value="HISTONE-LYSINE N-METHYLTRANSFERASE SUV39H"/>
    <property type="match status" value="1"/>
</dbReference>
<keyword evidence="10" id="KW-1185">Reference proteome</keyword>
<evidence type="ECO:0000259" key="8">
    <source>
        <dbReference type="PROSITE" id="PS50280"/>
    </source>
</evidence>
<keyword evidence="6" id="KW-0479">Metal-binding</keyword>
<evidence type="ECO:0000256" key="7">
    <source>
        <dbReference type="ARBA" id="ARBA00022833"/>
    </source>
</evidence>
<keyword evidence="3" id="KW-0489">Methyltransferase</keyword>
<evidence type="ECO:0000256" key="6">
    <source>
        <dbReference type="ARBA" id="ARBA00022723"/>
    </source>
</evidence>
<dbReference type="GO" id="GO:0005694">
    <property type="term" value="C:chromosome"/>
    <property type="evidence" value="ECO:0007669"/>
    <property type="project" value="UniProtKB-SubCell"/>
</dbReference>
<reference evidence="9" key="1">
    <citation type="submission" date="2022-06" db="EMBL/GenBank/DDBJ databases">
        <authorList>
            <consortium name="SYNGENTA / RWTH Aachen University"/>
        </authorList>
    </citation>
    <scope>NUCLEOTIDE SEQUENCE</scope>
</reference>
<dbReference type="AlphaFoldDB" id="A0AAV0AIC8"/>
<feature type="non-terminal residue" evidence="9">
    <location>
        <position position="1"/>
    </location>
</feature>
<dbReference type="Gene3D" id="2.170.270.10">
    <property type="entry name" value="SET domain"/>
    <property type="match status" value="1"/>
</dbReference>
<dbReference type="EMBL" id="CALTRL010000447">
    <property type="protein sequence ID" value="CAH7668165.1"/>
    <property type="molecule type" value="Genomic_DNA"/>
</dbReference>
<name>A0AAV0AIC8_PHAPC</name>
<keyword evidence="2" id="KW-0158">Chromosome</keyword>
<evidence type="ECO:0000256" key="4">
    <source>
        <dbReference type="ARBA" id="ARBA00022679"/>
    </source>
</evidence>
<evidence type="ECO:0000313" key="10">
    <source>
        <dbReference type="Proteomes" id="UP001153365"/>
    </source>
</evidence>